<feature type="domain" description="ABC transporter" evidence="9">
    <location>
        <begin position="3"/>
        <end position="246"/>
    </location>
</feature>
<evidence type="ECO:0000256" key="7">
    <source>
        <dbReference type="ARBA" id="ARBA00023136"/>
    </source>
</evidence>
<dbReference type="SUPFAM" id="SSF52540">
    <property type="entry name" value="P-loop containing nucleoside triphosphate hydrolases"/>
    <property type="match status" value="1"/>
</dbReference>
<dbReference type="InterPro" id="IPR003593">
    <property type="entry name" value="AAA+_ATPase"/>
</dbReference>
<dbReference type="PANTHER" id="PTHR43553:SF27">
    <property type="entry name" value="ENERGY-COUPLING FACTOR TRANSPORTER ATP-BINDING PROTEIN ECFA2"/>
    <property type="match status" value="1"/>
</dbReference>
<keyword evidence="4 8" id="KW-0547">Nucleotide-binding</keyword>
<dbReference type="RefSeq" id="WP_205143769.1">
    <property type="nucleotide sequence ID" value="NZ_JAFBDN010000010.1"/>
</dbReference>
<evidence type="ECO:0000256" key="1">
    <source>
        <dbReference type="ARBA" id="ARBA00004202"/>
    </source>
</evidence>
<dbReference type="InterPro" id="IPR027417">
    <property type="entry name" value="P-loop_NTPase"/>
</dbReference>
<dbReference type="InterPro" id="IPR050095">
    <property type="entry name" value="ECF_ABC_transporter_ATP-bd"/>
</dbReference>
<keyword evidence="6" id="KW-1278">Translocase</keyword>
<reference evidence="10" key="1">
    <citation type="submission" date="2021-04" db="EMBL/GenBank/DDBJ databases">
        <title>Taxonomic assessment of Weissella genus.</title>
        <authorList>
            <person name="Fanelli F."/>
            <person name="Chieffi D."/>
            <person name="Dell'Aquila A."/>
            <person name="Gyu-Sung C."/>
            <person name="Franz C.M.A.P."/>
            <person name="Fusco V."/>
        </authorList>
    </citation>
    <scope>NUCLEOTIDE SEQUENCE</scope>
    <source>
        <strain evidence="10">LMG 25373</strain>
    </source>
</reference>
<evidence type="ECO:0000256" key="8">
    <source>
        <dbReference type="RuleBase" id="RU365104"/>
    </source>
</evidence>
<evidence type="ECO:0000259" key="9">
    <source>
        <dbReference type="PROSITE" id="PS50893"/>
    </source>
</evidence>
<evidence type="ECO:0000313" key="10">
    <source>
        <dbReference type="EMBL" id="MCM2437735.1"/>
    </source>
</evidence>
<proteinExistence type="inferred from homology"/>
<protein>
    <recommendedName>
        <fullName evidence="8">Energy-coupling factor transporter ATP-binding protein EcfA2</fullName>
        <ecNumber evidence="8">7.-.-.-</ecNumber>
    </recommendedName>
</protein>
<dbReference type="Gene3D" id="3.40.50.300">
    <property type="entry name" value="P-loop containing nucleotide triphosphate hydrolases"/>
    <property type="match status" value="1"/>
</dbReference>
<dbReference type="SMART" id="SM00382">
    <property type="entry name" value="AAA"/>
    <property type="match status" value="1"/>
</dbReference>
<comment type="function">
    <text evidence="8">ATP-binding (A) component of a common energy-coupling factor (ECF) ABC-transporter complex.</text>
</comment>
<accession>A0ABT0VJC6</accession>
<dbReference type="Pfam" id="PF00005">
    <property type="entry name" value="ABC_tran"/>
    <property type="match status" value="1"/>
</dbReference>
<evidence type="ECO:0000256" key="6">
    <source>
        <dbReference type="ARBA" id="ARBA00022967"/>
    </source>
</evidence>
<dbReference type="InterPro" id="IPR017871">
    <property type="entry name" value="ABC_transporter-like_CS"/>
</dbReference>
<keyword evidence="5 8" id="KW-0067">ATP-binding</keyword>
<keyword evidence="11" id="KW-1185">Reference proteome</keyword>
<dbReference type="InterPro" id="IPR003439">
    <property type="entry name" value="ABC_transporter-like_ATP-bd"/>
</dbReference>
<comment type="subcellular location">
    <subcellularLocation>
        <location evidence="1 8">Cell membrane</location>
        <topology evidence="1 8">Peripheral membrane protein</topology>
    </subcellularLocation>
</comment>
<evidence type="ECO:0000256" key="5">
    <source>
        <dbReference type="ARBA" id="ARBA00022840"/>
    </source>
</evidence>
<evidence type="ECO:0000256" key="2">
    <source>
        <dbReference type="ARBA" id="ARBA00022448"/>
    </source>
</evidence>
<keyword evidence="3 8" id="KW-1003">Cell membrane</keyword>
<keyword evidence="2 8" id="KW-0813">Transport</keyword>
<evidence type="ECO:0000313" key="11">
    <source>
        <dbReference type="Proteomes" id="UP001057481"/>
    </source>
</evidence>
<dbReference type="PROSITE" id="PS50893">
    <property type="entry name" value="ABC_TRANSPORTER_2"/>
    <property type="match status" value="1"/>
</dbReference>
<dbReference type="EC" id="7.-.-.-" evidence="8"/>
<comment type="caution">
    <text evidence="10">The sequence shown here is derived from an EMBL/GenBank/DDBJ whole genome shotgun (WGS) entry which is preliminary data.</text>
</comment>
<dbReference type="CDD" id="cd03225">
    <property type="entry name" value="ABC_cobalt_CbiO_domain1"/>
    <property type="match status" value="1"/>
</dbReference>
<dbReference type="PROSITE" id="PS00211">
    <property type="entry name" value="ABC_TRANSPORTER_1"/>
    <property type="match status" value="1"/>
</dbReference>
<name>A0ABT0VJC6_9LACO</name>
<evidence type="ECO:0000256" key="4">
    <source>
        <dbReference type="ARBA" id="ARBA00022741"/>
    </source>
</evidence>
<comment type="subunit">
    <text evidence="8">Forms a stable energy-coupling factor (ECF) transporter complex composed of 2 membrane-embedded substrate-binding proteins (S component), 2 ATP-binding proteins (A component) and 2 transmembrane proteins (T component).</text>
</comment>
<gene>
    <name evidence="10" type="ORF">KAK10_07410</name>
</gene>
<dbReference type="PANTHER" id="PTHR43553">
    <property type="entry name" value="HEAVY METAL TRANSPORTER"/>
    <property type="match status" value="1"/>
</dbReference>
<comment type="similarity">
    <text evidence="8">Belongs to the ABC transporter superfamily. Energy-coupling factor EcfA family.</text>
</comment>
<evidence type="ECO:0000256" key="3">
    <source>
        <dbReference type="ARBA" id="ARBA00022475"/>
    </source>
</evidence>
<dbReference type="NCBIfam" id="TIGR04521">
    <property type="entry name" value="ECF_ATPase_2"/>
    <property type="match status" value="1"/>
</dbReference>
<dbReference type="Proteomes" id="UP001057481">
    <property type="component" value="Unassembled WGS sequence"/>
</dbReference>
<dbReference type="InterPro" id="IPR030946">
    <property type="entry name" value="EcfA2"/>
</dbReference>
<sequence length="292" mass="32487">MGIKFESVSFTYQPQTPFAYQALENVSLEIPTNSYTALIGHTGSGKSTILQLLDGLLIPTEGLITVNDCRITPQTKQKTLATVRSQVGMVFQFPENQLFEQTVLADVMFGPLNFGKSKEAASRLAKEALRLVGLPDDLWQQSPFELSGGQMRRVAIAGVLALEPKILVLDEPTAGLDPKGRLEIMQMFAQLYQAKKLTVILVTHQMEDVLRYANNVIVMDTGKVVKTTTPLTLFADEKWLKQHQLATPKVIQFVQKMKQNGIELTALPTNVTELADLLMQKIKIEGDRQNDE</sequence>
<organism evidence="10 11">
    <name type="scientific">Periweissella beninensis</name>
    <dbReference type="NCBI Taxonomy" id="504936"/>
    <lineage>
        <taxon>Bacteria</taxon>
        <taxon>Bacillati</taxon>
        <taxon>Bacillota</taxon>
        <taxon>Bacilli</taxon>
        <taxon>Lactobacillales</taxon>
        <taxon>Lactobacillaceae</taxon>
        <taxon>Periweissella</taxon>
    </lineage>
</organism>
<keyword evidence="7 8" id="KW-0472">Membrane</keyword>
<dbReference type="EMBL" id="JAGMVS010000067">
    <property type="protein sequence ID" value="MCM2437735.1"/>
    <property type="molecule type" value="Genomic_DNA"/>
</dbReference>
<dbReference type="InterPro" id="IPR015856">
    <property type="entry name" value="ABC_transpr_CbiO/EcfA_su"/>
</dbReference>